<dbReference type="AlphaFoldDB" id="A0AAE0AS91"/>
<accession>A0AAE0AS91</accession>
<dbReference type="Proteomes" id="UP001281410">
    <property type="component" value="Unassembled WGS sequence"/>
</dbReference>
<dbReference type="Gene3D" id="3.40.50.2000">
    <property type="entry name" value="Glycogen Phosphorylase B"/>
    <property type="match status" value="2"/>
</dbReference>
<name>A0AAE0AS91_9ROSI</name>
<protein>
    <submittedName>
        <fullName evidence="1">Uncharacterized protein</fullName>
    </submittedName>
</protein>
<comment type="caution">
    <text evidence="1">The sequence shown here is derived from an EMBL/GenBank/DDBJ whole genome shotgun (WGS) entry which is preliminary data.</text>
</comment>
<reference evidence="1" key="1">
    <citation type="journal article" date="2023" name="Plant J.">
        <title>Genome sequences and population genomics provide insights into the demographic history, inbreeding, and mutation load of two 'living fossil' tree species of Dipteronia.</title>
        <authorList>
            <person name="Feng Y."/>
            <person name="Comes H.P."/>
            <person name="Chen J."/>
            <person name="Zhu S."/>
            <person name="Lu R."/>
            <person name="Zhang X."/>
            <person name="Li P."/>
            <person name="Qiu J."/>
            <person name="Olsen K.M."/>
            <person name="Qiu Y."/>
        </authorList>
    </citation>
    <scope>NUCLEOTIDE SEQUENCE</scope>
    <source>
        <strain evidence="1">NBL</strain>
    </source>
</reference>
<sequence>MNAETVERNGLGMWVKSWGWGEQVVVKADEIAERIKEMMGDQLLKSQAARIREEARKAVGDGGSSVRTLKGLIQKWNTDT</sequence>
<organism evidence="1 2">
    <name type="scientific">Dipteronia sinensis</name>
    <dbReference type="NCBI Taxonomy" id="43782"/>
    <lineage>
        <taxon>Eukaryota</taxon>
        <taxon>Viridiplantae</taxon>
        <taxon>Streptophyta</taxon>
        <taxon>Embryophyta</taxon>
        <taxon>Tracheophyta</taxon>
        <taxon>Spermatophyta</taxon>
        <taxon>Magnoliopsida</taxon>
        <taxon>eudicotyledons</taxon>
        <taxon>Gunneridae</taxon>
        <taxon>Pentapetalae</taxon>
        <taxon>rosids</taxon>
        <taxon>malvids</taxon>
        <taxon>Sapindales</taxon>
        <taxon>Sapindaceae</taxon>
        <taxon>Hippocastanoideae</taxon>
        <taxon>Acereae</taxon>
        <taxon>Dipteronia</taxon>
    </lineage>
</organism>
<dbReference type="EMBL" id="JANJYJ010000003">
    <property type="protein sequence ID" value="KAK3222905.1"/>
    <property type="molecule type" value="Genomic_DNA"/>
</dbReference>
<evidence type="ECO:0000313" key="1">
    <source>
        <dbReference type="EMBL" id="KAK3222905.1"/>
    </source>
</evidence>
<evidence type="ECO:0000313" key="2">
    <source>
        <dbReference type="Proteomes" id="UP001281410"/>
    </source>
</evidence>
<keyword evidence="2" id="KW-1185">Reference proteome</keyword>
<dbReference type="SUPFAM" id="SSF53756">
    <property type="entry name" value="UDP-Glycosyltransferase/glycogen phosphorylase"/>
    <property type="match status" value="1"/>
</dbReference>
<gene>
    <name evidence="1" type="ORF">Dsin_009930</name>
</gene>
<proteinExistence type="predicted"/>